<dbReference type="AlphaFoldDB" id="A0A8S4PAL0"/>
<name>A0A8S4PAL0_OWEFU</name>
<evidence type="ECO:0000313" key="2">
    <source>
        <dbReference type="Proteomes" id="UP000749559"/>
    </source>
</evidence>
<reference evidence="1" key="1">
    <citation type="submission" date="2022-03" db="EMBL/GenBank/DDBJ databases">
        <authorList>
            <person name="Martin C."/>
        </authorList>
    </citation>
    <scope>NUCLEOTIDE SEQUENCE</scope>
</reference>
<keyword evidence="2" id="KW-1185">Reference proteome</keyword>
<sequence length="108" mass="12359">WPARTVANCHCLPSPLNLEELYVTNTMFDIQYSICKYSYSFCQPNRIKVIDFTGTSIGGWGQLEGLKDIMYLSLQNTNTTILNIEAFNCKHWPKIQTLLLGNLDLRPT</sequence>
<dbReference type="EMBL" id="CAIIXF020000008">
    <property type="protein sequence ID" value="CAH1790679.1"/>
    <property type="molecule type" value="Genomic_DNA"/>
</dbReference>
<accession>A0A8S4PAL0</accession>
<gene>
    <name evidence="1" type="ORF">OFUS_LOCUS15854</name>
</gene>
<dbReference type="Proteomes" id="UP000749559">
    <property type="component" value="Unassembled WGS sequence"/>
</dbReference>
<comment type="caution">
    <text evidence="1">The sequence shown here is derived from an EMBL/GenBank/DDBJ whole genome shotgun (WGS) entry which is preliminary data.</text>
</comment>
<protein>
    <submittedName>
        <fullName evidence="1">Uncharacterized protein</fullName>
    </submittedName>
</protein>
<dbReference type="OrthoDB" id="6148273at2759"/>
<feature type="non-terminal residue" evidence="1">
    <location>
        <position position="108"/>
    </location>
</feature>
<evidence type="ECO:0000313" key="1">
    <source>
        <dbReference type="EMBL" id="CAH1790679.1"/>
    </source>
</evidence>
<proteinExistence type="predicted"/>
<dbReference type="SUPFAM" id="SSF52058">
    <property type="entry name" value="L domain-like"/>
    <property type="match status" value="1"/>
</dbReference>
<feature type="non-terminal residue" evidence="1">
    <location>
        <position position="1"/>
    </location>
</feature>
<organism evidence="1 2">
    <name type="scientific">Owenia fusiformis</name>
    <name type="common">Polychaete worm</name>
    <dbReference type="NCBI Taxonomy" id="6347"/>
    <lineage>
        <taxon>Eukaryota</taxon>
        <taxon>Metazoa</taxon>
        <taxon>Spiralia</taxon>
        <taxon>Lophotrochozoa</taxon>
        <taxon>Annelida</taxon>
        <taxon>Polychaeta</taxon>
        <taxon>Sedentaria</taxon>
        <taxon>Canalipalpata</taxon>
        <taxon>Sabellida</taxon>
        <taxon>Oweniida</taxon>
        <taxon>Oweniidae</taxon>
        <taxon>Owenia</taxon>
    </lineage>
</organism>